<dbReference type="PANTHER" id="PTHR43674">
    <property type="entry name" value="NITRILASE C965.09-RELATED"/>
    <property type="match status" value="1"/>
</dbReference>
<keyword evidence="1" id="KW-0378">Hydrolase</keyword>
<evidence type="ECO:0000313" key="3">
    <source>
        <dbReference type="EMBL" id="REI40092.1"/>
    </source>
</evidence>
<evidence type="ECO:0000313" key="4">
    <source>
        <dbReference type="Proteomes" id="UP000263486"/>
    </source>
</evidence>
<name>A0ABX9KF30_9FUSO</name>
<proteinExistence type="predicted"/>
<reference evidence="3 4" key="1">
    <citation type="submission" date="2018-08" db="EMBL/GenBank/DDBJ databases">
        <title>Draft genome sequence of Psychrilyobacter sp. strain SD5 isolated from Black Sea water.</title>
        <authorList>
            <person name="Yadav S."/>
            <person name="Villanueva L."/>
            <person name="Damste J.S.S."/>
        </authorList>
    </citation>
    <scope>NUCLEOTIDE SEQUENCE [LARGE SCALE GENOMIC DNA]</scope>
    <source>
        <strain evidence="3 4">SD5</strain>
    </source>
</reference>
<dbReference type="Gene3D" id="3.60.110.10">
    <property type="entry name" value="Carbon-nitrogen hydrolase"/>
    <property type="match status" value="1"/>
</dbReference>
<dbReference type="Proteomes" id="UP000263486">
    <property type="component" value="Unassembled WGS sequence"/>
</dbReference>
<dbReference type="CDD" id="cd07586">
    <property type="entry name" value="nitrilase_8"/>
    <property type="match status" value="1"/>
</dbReference>
<evidence type="ECO:0000256" key="1">
    <source>
        <dbReference type="ARBA" id="ARBA00022801"/>
    </source>
</evidence>
<accession>A0ABX9KF30</accession>
<dbReference type="InterPro" id="IPR036526">
    <property type="entry name" value="C-N_Hydrolase_sf"/>
</dbReference>
<feature type="domain" description="CN hydrolase" evidence="2">
    <location>
        <begin position="1"/>
        <end position="241"/>
    </location>
</feature>
<dbReference type="InterPro" id="IPR050345">
    <property type="entry name" value="Aliph_Amidase/BUP"/>
</dbReference>
<keyword evidence="4" id="KW-1185">Reference proteome</keyword>
<dbReference type="Pfam" id="PF00795">
    <property type="entry name" value="CN_hydrolase"/>
    <property type="match status" value="1"/>
</dbReference>
<dbReference type="SUPFAM" id="SSF56317">
    <property type="entry name" value="Carbon-nitrogen hydrolase"/>
    <property type="match status" value="1"/>
</dbReference>
<dbReference type="RefSeq" id="WP_114643141.1">
    <property type="nucleotide sequence ID" value="NZ_JAACIO010000039.1"/>
</dbReference>
<comment type="caution">
    <text evidence="3">The sequence shown here is derived from an EMBL/GenBank/DDBJ whole genome shotgun (WGS) entry which is preliminary data.</text>
</comment>
<gene>
    <name evidence="3" type="ORF">DYH56_12145</name>
</gene>
<evidence type="ECO:0000259" key="2">
    <source>
        <dbReference type="PROSITE" id="PS50263"/>
    </source>
</evidence>
<dbReference type="InterPro" id="IPR003010">
    <property type="entry name" value="C-N_Hydrolase"/>
</dbReference>
<organism evidence="3 4">
    <name type="scientific">Psychrilyobacter piezotolerans</name>
    <dbReference type="NCBI Taxonomy" id="2293438"/>
    <lineage>
        <taxon>Bacteria</taxon>
        <taxon>Fusobacteriati</taxon>
        <taxon>Fusobacteriota</taxon>
        <taxon>Fusobacteriia</taxon>
        <taxon>Fusobacteriales</taxon>
        <taxon>Fusobacteriaceae</taxon>
        <taxon>Psychrilyobacter</taxon>
    </lineage>
</organism>
<dbReference type="PANTHER" id="PTHR43674:SF2">
    <property type="entry name" value="BETA-UREIDOPROPIONASE"/>
    <property type="match status" value="1"/>
</dbReference>
<dbReference type="PROSITE" id="PS50263">
    <property type="entry name" value="CN_HYDROLASE"/>
    <property type="match status" value="1"/>
</dbReference>
<dbReference type="EMBL" id="QUAJ01000024">
    <property type="protein sequence ID" value="REI40092.1"/>
    <property type="molecule type" value="Genomic_DNA"/>
</dbReference>
<sequence length="271" mass="30936">MKLAVAQINPTLGNVEKNKIKMISYIESAIKKGVELVVFPELSLTGYLLEELTFDVAGIPVEFYELSKKISILFGGVEESRDYYYYNSAFYLEDGKLQHTHRKVYLPTYGLFDEGRYLKSGNEIKAFDTKFGRFGILICEDAWHLSNPYVLSMDGADYVFTLVNSPSRGAQGAKLSPNQTWDEMMKTYSKLLTSFYIFAHRVGYEDGVNFFGGSRVYSPNGDILGEAKTFEEEMIVVDLDKRDLRRARINNPVMRDEKPELVMRSLKKIIG</sequence>
<protein>
    <submittedName>
        <fullName evidence="3">Nitrilase</fullName>
    </submittedName>
</protein>